<dbReference type="PIRSF" id="PIRSF000157">
    <property type="entry name" value="Oxoglu_dh_E1"/>
    <property type="match status" value="1"/>
</dbReference>
<dbReference type="Gene3D" id="3.40.50.12470">
    <property type="match status" value="1"/>
</dbReference>
<evidence type="ECO:0000313" key="8">
    <source>
        <dbReference type="EMBL" id="BBO84448.1"/>
    </source>
</evidence>
<comment type="cofactor">
    <cofactor evidence="1">
        <name>thiamine diphosphate</name>
        <dbReference type="ChEBI" id="CHEBI:58937"/>
    </cofactor>
</comment>
<accession>A0A5K7ZW52</accession>
<evidence type="ECO:0000256" key="2">
    <source>
        <dbReference type="ARBA" id="ARBA00003906"/>
    </source>
</evidence>
<dbReference type="Gene3D" id="1.10.287.1150">
    <property type="entry name" value="TPP helical domain"/>
    <property type="match status" value="1"/>
</dbReference>
<dbReference type="GO" id="GO:0004591">
    <property type="term" value="F:oxoglutarate dehydrogenase (succinyl-transferring) activity"/>
    <property type="evidence" value="ECO:0007669"/>
    <property type="project" value="UniProtKB-EC"/>
</dbReference>
<keyword evidence="5" id="KW-0560">Oxidoreductase</keyword>
<dbReference type="Pfam" id="PF00676">
    <property type="entry name" value="E1_dh"/>
    <property type="match status" value="1"/>
</dbReference>
<protein>
    <recommendedName>
        <fullName evidence="4">oxoglutarate dehydrogenase (succinyl-transferring)</fullName>
        <ecNumber evidence="4">1.2.4.2</ecNumber>
    </recommendedName>
</protein>
<comment type="function">
    <text evidence="2">E1 component of the 2-oxoglutarate dehydrogenase (OGDH) complex which catalyzes the decarboxylation of 2-oxoglutarate, the first step in the conversion of 2-oxoglutarate to succinyl-CoA and CO(2).</text>
</comment>
<reference evidence="8 9" key="1">
    <citation type="submission" date="2019-11" db="EMBL/GenBank/DDBJ databases">
        <title>Comparative genomics of hydrocarbon-degrading Desulfosarcina strains.</title>
        <authorList>
            <person name="Watanabe M."/>
            <person name="Kojima H."/>
            <person name="Fukui M."/>
        </authorList>
    </citation>
    <scope>NUCLEOTIDE SEQUENCE [LARGE SCALE GENOMIC DNA]</scope>
    <source>
        <strain evidence="8 9">28bB2T</strain>
    </source>
</reference>
<dbReference type="NCBIfam" id="TIGR00239">
    <property type="entry name" value="2oxo_dh_E1"/>
    <property type="match status" value="1"/>
</dbReference>
<dbReference type="Gene3D" id="3.40.50.970">
    <property type="match status" value="1"/>
</dbReference>
<evidence type="ECO:0000313" key="9">
    <source>
        <dbReference type="Proteomes" id="UP000425960"/>
    </source>
</evidence>
<evidence type="ECO:0000256" key="4">
    <source>
        <dbReference type="ARBA" id="ARBA00012280"/>
    </source>
</evidence>
<dbReference type="KEGG" id="dov:DSCO28_50140"/>
<dbReference type="EMBL" id="AP021876">
    <property type="protein sequence ID" value="BBO84448.1"/>
    <property type="molecule type" value="Genomic_DNA"/>
</dbReference>
<evidence type="ECO:0000256" key="1">
    <source>
        <dbReference type="ARBA" id="ARBA00001964"/>
    </source>
</evidence>
<dbReference type="GO" id="GO:0005829">
    <property type="term" value="C:cytosol"/>
    <property type="evidence" value="ECO:0007669"/>
    <property type="project" value="TreeGrafter"/>
</dbReference>
<dbReference type="PANTHER" id="PTHR23152:SF4">
    <property type="entry name" value="2-OXOADIPATE DEHYDROGENASE COMPLEX COMPONENT E1"/>
    <property type="match status" value="1"/>
</dbReference>
<dbReference type="InterPro" id="IPR001017">
    <property type="entry name" value="DH_E1"/>
</dbReference>
<dbReference type="PANTHER" id="PTHR23152">
    <property type="entry name" value="2-OXOGLUTARATE DEHYDROGENASE"/>
    <property type="match status" value="1"/>
</dbReference>
<dbReference type="AlphaFoldDB" id="A0A5K7ZW52"/>
<dbReference type="Pfam" id="PF02779">
    <property type="entry name" value="Transket_pyr"/>
    <property type="match status" value="1"/>
</dbReference>
<dbReference type="InterPro" id="IPR032106">
    <property type="entry name" value="2-oxogl_dehyd_N"/>
</dbReference>
<dbReference type="Gene3D" id="3.40.50.11610">
    <property type="entry name" value="Multifunctional 2-oxoglutarate metabolism enzyme, C-terminal domain"/>
    <property type="match status" value="1"/>
</dbReference>
<dbReference type="Proteomes" id="UP000425960">
    <property type="component" value="Chromosome"/>
</dbReference>
<dbReference type="NCBIfam" id="NF008907">
    <property type="entry name" value="PRK12270.1"/>
    <property type="match status" value="1"/>
</dbReference>
<dbReference type="InterPro" id="IPR005475">
    <property type="entry name" value="Transketolase-like_Pyr-bd"/>
</dbReference>
<evidence type="ECO:0000256" key="3">
    <source>
        <dbReference type="ARBA" id="ARBA00006936"/>
    </source>
</evidence>
<keyword evidence="6" id="KW-0786">Thiamine pyrophosphate</keyword>
<dbReference type="GO" id="GO:0030976">
    <property type="term" value="F:thiamine pyrophosphate binding"/>
    <property type="evidence" value="ECO:0007669"/>
    <property type="project" value="InterPro"/>
</dbReference>
<dbReference type="SUPFAM" id="SSF52518">
    <property type="entry name" value="Thiamin diphosphate-binding fold (THDP-binding)"/>
    <property type="match status" value="2"/>
</dbReference>
<dbReference type="RefSeq" id="WP_155324372.1">
    <property type="nucleotide sequence ID" value="NZ_AP021876.1"/>
</dbReference>
<proteinExistence type="inferred from homology"/>
<dbReference type="NCBIfam" id="NF006914">
    <property type="entry name" value="PRK09404.1"/>
    <property type="match status" value="1"/>
</dbReference>
<organism evidence="8 9">
    <name type="scientific">Desulfosarcina ovata subsp. sediminis</name>
    <dbReference type="NCBI Taxonomy" id="885957"/>
    <lineage>
        <taxon>Bacteria</taxon>
        <taxon>Pseudomonadati</taxon>
        <taxon>Thermodesulfobacteriota</taxon>
        <taxon>Desulfobacteria</taxon>
        <taxon>Desulfobacterales</taxon>
        <taxon>Desulfosarcinaceae</taxon>
        <taxon>Desulfosarcina</taxon>
    </lineage>
</organism>
<dbReference type="InterPro" id="IPR011603">
    <property type="entry name" value="2oxoglutarate_DH_E1"/>
</dbReference>
<feature type="domain" description="Transketolase-like pyrimidine-binding" evidence="7">
    <location>
        <begin position="565"/>
        <end position="758"/>
    </location>
</feature>
<dbReference type="InterPro" id="IPR031717">
    <property type="entry name" value="ODO-1/KGD_C"/>
</dbReference>
<evidence type="ECO:0000256" key="5">
    <source>
        <dbReference type="ARBA" id="ARBA00023002"/>
    </source>
</evidence>
<name>A0A5K7ZW52_9BACT</name>
<evidence type="ECO:0000256" key="6">
    <source>
        <dbReference type="ARBA" id="ARBA00023052"/>
    </source>
</evidence>
<dbReference type="CDD" id="cd02016">
    <property type="entry name" value="TPP_E1_OGDC_like"/>
    <property type="match status" value="1"/>
</dbReference>
<dbReference type="EC" id="1.2.4.2" evidence="4"/>
<comment type="similarity">
    <text evidence="3">Belongs to the alpha-ketoglutarate dehydrogenase family.</text>
</comment>
<gene>
    <name evidence="8" type="primary">sucA</name>
    <name evidence="8" type="ORF">DSCO28_50140</name>
</gene>
<evidence type="ECO:0000259" key="7">
    <source>
        <dbReference type="SMART" id="SM00861"/>
    </source>
</evidence>
<dbReference type="InterPro" id="IPR042179">
    <property type="entry name" value="KGD_C_sf"/>
</dbReference>
<dbReference type="Pfam" id="PF16078">
    <property type="entry name" value="2-oxogl_dehyd_N"/>
    <property type="match status" value="1"/>
</dbReference>
<dbReference type="SMART" id="SM00861">
    <property type="entry name" value="Transket_pyr"/>
    <property type="match status" value="1"/>
</dbReference>
<dbReference type="GO" id="GO:0006099">
    <property type="term" value="P:tricarboxylic acid cycle"/>
    <property type="evidence" value="ECO:0007669"/>
    <property type="project" value="TreeGrafter"/>
</dbReference>
<dbReference type="GO" id="GO:0045252">
    <property type="term" value="C:oxoglutarate dehydrogenase complex"/>
    <property type="evidence" value="ECO:0007669"/>
    <property type="project" value="TreeGrafter"/>
</dbReference>
<dbReference type="Pfam" id="PF16870">
    <property type="entry name" value="OxoGdeHyase_C"/>
    <property type="match status" value="1"/>
</dbReference>
<dbReference type="InterPro" id="IPR029061">
    <property type="entry name" value="THDP-binding"/>
</dbReference>
<sequence>MNLSETLSADFIDAQYRKWKSDPASVPEDWQFFFRGFEIAAATPVSTGDGDPEQALRQAHVGALIHRYRDIGHLLACMDPLSACPTSHPLLDLEAFGLDAADMERTFAAPDLMASGAAPLKAIVGRLKQTYCHSVGVEYMHLQDPDERAWLQARMEPGGNRTELSPDSRIDLLRQISAAALFEAFLNKKYVGVTRFSLEGGESLIPLLDTLCRRAHDAGCRELILGMAHRGRLNVLRNILDKPAEEIFSEFESCYDPQDLVGSGDVKYHNGYLSQRDMGGDDPLTLYMVSNPSHLEAVDPVVEGMVRARQDRLPERPEQMVMPVLLHGDAAFAGQGVVAETLNMSQLKGYRTGGTIHVIVNNQIGYTTLPEDARSTRYSTDVAKGLMVPIFHVHGEDPEAVVHVARLAADYRYRFGKDVVIDLVCYRRYGHNEGDEPYFTQPTMYQRIRERPPLNRVYAEQLMAEKIVSSETIETFEAAINEGLDAAYEEIHGSTCLFPEPRFFPEWDGVGGIFSFNSVKTAVAKKTLTDLAQRLADKPDGFTVHPRLKRVLDQRLEAVTAGEGIDWAGAEALAFASLLAEGHPVRLSGQDVGRGTFSQRHSVLWDYQTGEPHIPLNRLMPDQAPFAVYNSLLAEAGVLGFEYGYAVTRPDVLTLWEAQFGDFANNAQCVIDLFIASGQAKWQQLCGLTLLLPHGWEGLGPEHSSARMERFLQLCAGDNMQVANLTTPAQYFHLLRRQINAPFRKPLVIMTPKSLLRHPMAISSLKSLTDEAFAPVIDDAGAGASIKKVVFCSGKLYYQLIARRQQIKANDTAIVRVELLHPFPEKALKAVIGRYKKASVWIWAQEEPENMGAWQYIRPRLGEMLKKTLAYVGRNASASPATGFPKIYKMEQDGIMDQAIGPHGQSGEVAG</sequence>